<organism evidence="2 3">
    <name type="scientific">Streptomyces kaempferi</name>
    <dbReference type="NCBI Taxonomy" id="333725"/>
    <lineage>
        <taxon>Bacteria</taxon>
        <taxon>Bacillati</taxon>
        <taxon>Actinomycetota</taxon>
        <taxon>Actinomycetes</taxon>
        <taxon>Kitasatosporales</taxon>
        <taxon>Streptomycetaceae</taxon>
        <taxon>Streptomyces</taxon>
    </lineage>
</organism>
<accession>A0ABW3XNQ4</accession>
<evidence type="ECO:0000313" key="2">
    <source>
        <dbReference type="EMBL" id="MFD1309853.1"/>
    </source>
</evidence>
<proteinExistence type="predicted"/>
<evidence type="ECO:0000256" key="1">
    <source>
        <dbReference type="SAM" id="MobiDB-lite"/>
    </source>
</evidence>
<evidence type="ECO:0008006" key="4">
    <source>
        <dbReference type="Google" id="ProtNLM"/>
    </source>
</evidence>
<protein>
    <recommendedName>
        <fullName evidence="4">ANTAR domain-containing protein</fullName>
    </recommendedName>
</protein>
<name>A0ABW3XNQ4_9ACTN</name>
<sequence length="65" mass="6973">MPKPTPEQIEEAGRHLQRGGLLGRGSTRKADKVVADAVAAGMDEQDIAMDVLSAAANYTPRPWAR</sequence>
<keyword evidence="3" id="KW-1185">Reference proteome</keyword>
<evidence type="ECO:0000313" key="3">
    <source>
        <dbReference type="Proteomes" id="UP001597058"/>
    </source>
</evidence>
<dbReference type="EMBL" id="JBHTMM010000043">
    <property type="protein sequence ID" value="MFD1309853.1"/>
    <property type="molecule type" value="Genomic_DNA"/>
</dbReference>
<gene>
    <name evidence="2" type="ORF">ACFQ5X_28830</name>
</gene>
<dbReference type="RefSeq" id="WP_381329268.1">
    <property type="nucleotide sequence ID" value="NZ_JBHTMM010000043.1"/>
</dbReference>
<feature type="region of interest" description="Disordered" evidence="1">
    <location>
        <begin position="1"/>
        <end position="30"/>
    </location>
</feature>
<dbReference type="Proteomes" id="UP001597058">
    <property type="component" value="Unassembled WGS sequence"/>
</dbReference>
<reference evidence="3" key="1">
    <citation type="journal article" date="2019" name="Int. J. Syst. Evol. Microbiol.">
        <title>The Global Catalogue of Microorganisms (GCM) 10K type strain sequencing project: providing services to taxonomists for standard genome sequencing and annotation.</title>
        <authorList>
            <consortium name="The Broad Institute Genomics Platform"/>
            <consortium name="The Broad Institute Genome Sequencing Center for Infectious Disease"/>
            <person name="Wu L."/>
            <person name="Ma J."/>
        </authorList>
    </citation>
    <scope>NUCLEOTIDE SEQUENCE [LARGE SCALE GENOMIC DNA]</scope>
    <source>
        <strain evidence="3">CGMCC 4.7020</strain>
    </source>
</reference>
<comment type="caution">
    <text evidence="2">The sequence shown here is derived from an EMBL/GenBank/DDBJ whole genome shotgun (WGS) entry which is preliminary data.</text>
</comment>